<dbReference type="Proteomes" id="UP000000272">
    <property type="component" value="Chromosome"/>
</dbReference>
<feature type="transmembrane region" description="Helical" evidence="1">
    <location>
        <begin position="317"/>
        <end position="335"/>
    </location>
</feature>
<dbReference type="RefSeq" id="WP_013275073.1">
    <property type="nucleotide sequence ID" value="NC_014377.1"/>
</dbReference>
<keyword evidence="3" id="KW-1185">Reference proteome</keyword>
<evidence type="ECO:0008006" key="4">
    <source>
        <dbReference type="Google" id="ProtNLM"/>
    </source>
</evidence>
<feature type="transmembrane region" description="Helical" evidence="1">
    <location>
        <begin position="372"/>
        <end position="399"/>
    </location>
</feature>
<evidence type="ECO:0000313" key="2">
    <source>
        <dbReference type="EMBL" id="ADL07022.1"/>
    </source>
</evidence>
<dbReference type="OrthoDB" id="653763at2"/>
<feature type="transmembrane region" description="Helical" evidence="1">
    <location>
        <begin position="153"/>
        <end position="175"/>
    </location>
</feature>
<dbReference type="Pfam" id="PF05684">
    <property type="entry name" value="DUF819"/>
    <property type="match status" value="1"/>
</dbReference>
<feature type="transmembrane region" description="Helical" evidence="1">
    <location>
        <begin position="64"/>
        <end position="83"/>
    </location>
</feature>
<accession>D9S094</accession>
<feature type="transmembrane region" description="Helical" evidence="1">
    <location>
        <begin position="9"/>
        <end position="26"/>
    </location>
</feature>
<feature type="transmembrane region" description="Helical" evidence="1">
    <location>
        <begin position="127"/>
        <end position="147"/>
    </location>
</feature>
<feature type="transmembrane region" description="Helical" evidence="1">
    <location>
        <begin position="292"/>
        <end position="311"/>
    </location>
</feature>
<dbReference type="eggNOG" id="COG5505">
    <property type="taxonomic scope" value="Bacteria"/>
</dbReference>
<protein>
    <recommendedName>
        <fullName evidence="4">DUF819 domain-containing protein</fullName>
    </recommendedName>
</protein>
<keyword evidence="1" id="KW-1133">Transmembrane helix</keyword>
<evidence type="ECO:0000313" key="3">
    <source>
        <dbReference type="Proteomes" id="UP000000272"/>
    </source>
</evidence>
<name>D9S094_THEOJ</name>
<feature type="transmembrane region" description="Helical" evidence="1">
    <location>
        <begin position="219"/>
        <end position="242"/>
    </location>
</feature>
<evidence type="ECO:0000256" key="1">
    <source>
        <dbReference type="SAM" id="Phobius"/>
    </source>
</evidence>
<dbReference type="KEGG" id="toc:Toce_0236"/>
<proteinExistence type="predicted"/>
<feature type="transmembrane region" description="Helical" evidence="1">
    <location>
        <begin position="262"/>
        <end position="280"/>
    </location>
</feature>
<dbReference type="AlphaFoldDB" id="D9S094"/>
<feature type="transmembrane region" description="Helical" evidence="1">
    <location>
        <begin position="32"/>
        <end position="52"/>
    </location>
</feature>
<sequence>MTLIKPDDAWSLWAVLIGWAAVSILLEQKYDWAAKISGAVIALFGALILANLNIIPTESPVYDAVWSYVVPVAIPLLLFKANIRKIWTESGRMILAFWPAALGTCVGAFVATVLLKNVIPELGKIGGIMTASYIGGGVNFVAMTAVFKPQESLLNATIVSDNLVMAAFFLLYMYIPTLKYFQKNFKILYPDGGIATINTEAETKAAAYWGRKEISLKDIATAMAVGVAVAAISKKLSILLGAVMPGGNFLFDMLKIMVSNQYFLITTITVTLVTIFSDFFENINGAQELGTFLIYIFFVVIGVPASIKEIILKSPALLLFCVIMAFFNLIFSLYGNKFLNISLEESLLASNATIGGPTTAAAMAISRGWSNHIIPALLCGIWGYVTGNYFGLFMGNWLIRILGQ</sequence>
<feature type="transmembrane region" description="Helical" evidence="1">
    <location>
        <begin position="95"/>
        <end position="115"/>
    </location>
</feature>
<keyword evidence="1" id="KW-0472">Membrane</keyword>
<dbReference type="InterPro" id="IPR008537">
    <property type="entry name" value="DUF819"/>
</dbReference>
<dbReference type="HOGENOM" id="CLU_034724_0_0_9"/>
<dbReference type="PANTHER" id="PTHR34289">
    <property type="entry name" value="PROTEIN, PUTATIVE (DUF819)-RELATED"/>
    <property type="match status" value="1"/>
</dbReference>
<keyword evidence="1" id="KW-0812">Transmembrane</keyword>
<dbReference type="PANTHER" id="PTHR34289:SF8">
    <property type="entry name" value="DUF819 DOMAIN-CONTAINING PROTEIN"/>
    <property type="match status" value="1"/>
</dbReference>
<gene>
    <name evidence="2" type="ordered locus">Toce_0236</name>
</gene>
<reference evidence="2 3" key="1">
    <citation type="journal article" date="2010" name="Stand. Genomic Sci.">
        <title>Complete genome sequence of Thermosediminibacter oceani type strain (JW/IW-1228P).</title>
        <authorList>
            <person name="Pitluck S."/>
            <person name="Yasawong M."/>
            <person name="Munk C."/>
            <person name="Nolan M."/>
            <person name="Lapidus A."/>
            <person name="Lucas S."/>
            <person name="Glavina Del Rio T."/>
            <person name="Tice H."/>
            <person name="Cheng J.F."/>
            <person name="Bruce D."/>
            <person name="Detter C."/>
            <person name="Tapia R."/>
            <person name="Han C."/>
            <person name="Goodwin L."/>
            <person name="Liolios K."/>
            <person name="Ivanova N."/>
            <person name="Mavromatis K."/>
            <person name="Mikhailova N."/>
            <person name="Pati A."/>
            <person name="Chen A."/>
            <person name="Palaniappan K."/>
            <person name="Land M."/>
            <person name="Hauser L."/>
            <person name="Chang Y.J."/>
            <person name="Jeffries C.D."/>
            <person name="Rohde M."/>
            <person name="Spring S."/>
            <person name="Sikorski J."/>
            <person name="Goker M."/>
            <person name="Woyke T."/>
            <person name="Bristow J."/>
            <person name="Eisen J.A."/>
            <person name="Markowitz V."/>
            <person name="Hugenholtz P."/>
            <person name="Kyrpides N.C."/>
            <person name="Klenk H.P."/>
        </authorList>
    </citation>
    <scope>NUCLEOTIDE SEQUENCE [LARGE SCALE GENOMIC DNA]</scope>
    <source>
        <strain evidence="3">ATCC BAA-1034 / DSM 16646 / JW/IW-1228P</strain>
    </source>
</reference>
<dbReference type="EMBL" id="CP002131">
    <property type="protein sequence ID" value="ADL07022.1"/>
    <property type="molecule type" value="Genomic_DNA"/>
</dbReference>
<organism evidence="2 3">
    <name type="scientific">Thermosediminibacter oceani (strain ATCC BAA-1034 / DSM 16646 / JW/IW-1228P)</name>
    <dbReference type="NCBI Taxonomy" id="555079"/>
    <lineage>
        <taxon>Bacteria</taxon>
        <taxon>Bacillati</taxon>
        <taxon>Bacillota</taxon>
        <taxon>Clostridia</taxon>
        <taxon>Thermosediminibacterales</taxon>
        <taxon>Thermosediminibacteraceae</taxon>
        <taxon>Thermosediminibacter</taxon>
    </lineage>
</organism>